<name>W9RTM2_9ROSA</name>
<dbReference type="Gene3D" id="2.40.50.40">
    <property type="match status" value="1"/>
</dbReference>
<evidence type="ECO:0000259" key="4">
    <source>
        <dbReference type="PROSITE" id="PS50013"/>
    </source>
</evidence>
<dbReference type="SUPFAM" id="SSF54160">
    <property type="entry name" value="Chromo domain-like"/>
    <property type="match status" value="1"/>
</dbReference>
<dbReference type="InterPro" id="IPR008251">
    <property type="entry name" value="Chromo_shadow_dom"/>
</dbReference>
<feature type="region of interest" description="Disordered" evidence="3">
    <location>
        <begin position="161"/>
        <end position="198"/>
    </location>
</feature>
<dbReference type="SMART" id="SM00298">
    <property type="entry name" value="CHROMO"/>
    <property type="match status" value="1"/>
</dbReference>
<dbReference type="EMBL" id="KE344611">
    <property type="protein sequence ID" value="EXB70624.1"/>
    <property type="molecule type" value="Genomic_DNA"/>
</dbReference>
<dbReference type="GO" id="GO:0005634">
    <property type="term" value="C:nucleus"/>
    <property type="evidence" value="ECO:0007669"/>
    <property type="project" value="UniProtKB-SubCell"/>
</dbReference>
<dbReference type="AlphaFoldDB" id="W9RTM2"/>
<dbReference type="InterPro" id="IPR016197">
    <property type="entry name" value="Chromo-like_dom_sf"/>
</dbReference>
<dbReference type="InterPro" id="IPR023779">
    <property type="entry name" value="Chromodomain_CS"/>
</dbReference>
<dbReference type="PROSITE" id="PS00598">
    <property type="entry name" value="CHROMO_1"/>
    <property type="match status" value="1"/>
</dbReference>
<feature type="compositionally biased region" description="Basic residues" evidence="3">
    <location>
        <begin position="164"/>
        <end position="185"/>
    </location>
</feature>
<dbReference type="OrthoDB" id="1918685at2759"/>
<dbReference type="GO" id="GO:0031507">
    <property type="term" value="P:heterochromatin formation"/>
    <property type="evidence" value="ECO:0007669"/>
    <property type="project" value="InterPro"/>
</dbReference>
<feature type="domain" description="Chromo" evidence="4">
    <location>
        <begin position="110"/>
        <end position="169"/>
    </location>
</feature>
<dbReference type="InterPro" id="IPR044251">
    <property type="entry name" value="LHP1-like"/>
</dbReference>
<dbReference type="Proteomes" id="UP000030645">
    <property type="component" value="Unassembled WGS sequence"/>
</dbReference>
<gene>
    <name evidence="5" type="ORF">L484_023809</name>
</gene>
<dbReference type="PANTHER" id="PTHR47240">
    <property type="entry name" value="CHROMO DOMAIN-CONTAINING PROTEIN LHP1"/>
    <property type="match status" value="1"/>
</dbReference>
<protein>
    <submittedName>
        <fullName evidence="5">Chromo domain-containing protein LHP1</fullName>
    </submittedName>
</protein>
<comment type="subcellular location">
    <subcellularLocation>
        <location evidence="1">Nucleus</location>
    </subcellularLocation>
</comment>
<keyword evidence="6" id="KW-1185">Reference proteome</keyword>
<reference evidence="6" key="1">
    <citation type="submission" date="2013-01" db="EMBL/GenBank/DDBJ databases">
        <title>Draft Genome Sequence of a Mulberry Tree, Morus notabilis C.K. Schneid.</title>
        <authorList>
            <person name="He N."/>
            <person name="Zhao S."/>
        </authorList>
    </citation>
    <scope>NUCLEOTIDE SEQUENCE</scope>
</reference>
<dbReference type="InterPro" id="IPR017984">
    <property type="entry name" value="Chromo_dom_subgr"/>
</dbReference>
<keyword evidence="2" id="KW-0539">Nucleus</keyword>
<dbReference type="PROSITE" id="PS50013">
    <property type="entry name" value="CHROMO_2"/>
    <property type="match status" value="1"/>
</dbReference>
<sequence>MKVKGGGRRKSWEALLPVSTEEEEENFGGDSNTNTNINTTNPPQNGPPPYLLAFEDAAQPVNAAAVGVIQPEPEADAEEDDADADVDDEADDDADADGNAERPKLDEGFYEIEAIRRKRVRKGQLQYLIKWRGWPETANTWEPLENLQACSDFIEAFEESLRSGKQRKRKRKSGMPHTHVKKRQQRSTVANNAGLENNDVHKPLLSPCTDNLGLADHSAVLQSVCFSGQEECNGLVNNNEMSKKANGENGLVNVLQRSSGRKNQNEYDPKLSELKTTSTSNADRLAIHFQEGKATEGNGTIEGISKVNCAEPVQNTRTGAKRRKSGSVKRIRQEMQLCETPVMQNLTIGTNIVSGGRVEILDAGNLNVAGENPSYKNRTNESENASRITKILKPIGYSATVINNIQDVSVTFMAMRADGREVMVDNKFLKANNPLLLISYYEQHLRYSPTS</sequence>
<proteinExistence type="predicted"/>
<dbReference type="KEGG" id="mnt:21406563"/>
<dbReference type="InterPro" id="IPR000953">
    <property type="entry name" value="Chromo/chromo_shadow_dom"/>
</dbReference>
<feature type="compositionally biased region" description="Low complexity" evidence="3">
    <location>
        <begin position="32"/>
        <end position="43"/>
    </location>
</feature>
<organism evidence="5 6">
    <name type="scientific">Morus notabilis</name>
    <dbReference type="NCBI Taxonomy" id="981085"/>
    <lineage>
        <taxon>Eukaryota</taxon>
        <taxon>Viridiplantae</taxon>
        <taxon>Streptophyta</taxon>
        <taxon>Embryophyta</taxon>
        <taxon>Tracheophyta</taxon>
        <taxon>Spermatophyta</taxon>
        <taxon>Magnoliopsida</taxon>
        <taxon>eudicotyledons</taxon>
        <taxon>Gunneridae</taxon>
        <taxon>Pentapetalae</taxon>
        <taxon>rosids</taxon>
        <taxon>fabids</taxon>
        <taxon>Rosales</taxon>
        <taxon>Moraceae</taxon>
        <taxon>Moreae</taxon>
        <taxon>Morus</taxon>
    </lineage>
</organism>
<dbReference type="PRINTS" id="PR00504">
    <property type="entry name" value="CHROMODOMAIN"/>
</dbReference>
<evidence type="ECO:0000256" key="3">
    <source>
        <dbReference type="SAM" id="MobiDB-lite"/>
    </source>
</evidence>
<dbReference type="InterPro" id="IPR023780">
    <property type="entry name" value="Chromo_domain"/>
</dbReference>
<dbReference type="STRING" id="981085.W9RTM2"/>
<dbReference type="CDD" id="cd00024">
    <property type="entry name" value="CD_CSD"/>
    <property type="match status" value="1"/>
</dbReference>
<dbReference type="GO" id="GO:0000792">
    <property type="term" value="C:heterochromatin"/>
    <property type="evidence" value="ECO:0007669"/>
    <property type="project" value="UniProtKB-ARBA"/>
</dbReference>
<feature type="region of interest" description="Disordered" evidence="3">
    <location>
        <begin position="1"/>
        <end position="104"/>
    </location>
</feature>
<evidence type="ECO:0000313" key="5">
    <source>
        <dbReference type="EMBL" id="EXB70624.1"/>
    </source>
</evidence>
<dbReference type="SMART" id="SM00300">
    <property type="entry name" value="ChSh"/>
    <property type="match status" value="1"/>
</dbReference>
<dbReference type="eggNOG" id="KOG1911">
    <property type="taxonomic scope" value="Eukaryota"/>
</dbReference>
<dbReference type="PANTHER" id="PTHR47240:SF2">
    <property type="entry name" value="CHROMO DOMAIN-CONTAINING PROTEIN LHP1"/>
    <property type="match status" value="1"/>
</dbReference>
<feature type="compositionally biased region" description="Polar residues" evidence="3">
    <location>
        <begin position="186"/>
        <end position="195"/>
    </location>
</feature>
<accession>W9RTM2</accession>
<feature type="compositionally biased region" description="Acidic residues" evidence="3">
    <location>
        <begin position="73"/>
        <end position="98"/>
    </location>
</feature>
<evidence type="ECO:0000256" key="2">
    <source>
        <dbReference type="ARBA" id="ARBA00023242"/>
    </source>
</evidence>
<evidence type="ECO:0000256" key="1">
    <source>
        <dbReference type="ARBA" id="ARBA00004123"/>
    </source>
</evidence>
<evidence type="ECO:0000313" key="6">
    <source>
        <dbReference type="Proteomes" id="UP000030645"/>
    </source>
</evidence>
<dbReference type="Pfam" id="PF00385">
    <property type="entry name" value="Chromo"/>
    <property type="match status" value="1"/>
</dbReference>